<evidence type="ECO:0000313" key="2">
    <source>
        <dbReference type="EMBL" id="GIQ67882.1"/>
    </source>
</evidence>
<proteinExistence type="predicted"/>
<protein>
    <submittedName>
        <fullName evidence="2">Uncharacterized protein</fullName>
    </submittedName>
</protein>
<feature type="transmembrane region" description="Helical" evidence="1">
    <location>
        <begin position="192"/>
        <end position="212"/>
    </location>
</feature>
<evidence type="ECO:0000313" key="3">
    <source>
        <dbReference type="Proteomes" id="UP000677918"/>
    </source>
</evidence>
<feature type="transmembrane region" description="Helical" evidence="1">
    <location>
        <begin position="6"/>
        <end position="25"/>
    </location>
</feature>
<keyword evidence="1" id="KW-0472">Membrane</keyword>
<name>A0A8J4M1I3_9BACL</name>
<comment type="caution">
    <text evidence="2">The sequence shown here is derived from an EMBL/GenBank/DDBJ whole genome shotgun (WGS) entry which is preliminary data.</text>
</comment>
<dbReference type="EMBL" id="BOVK01000009">
    <property type="protein sequence ID" value="GIQ67882.1"/>
    <property type="molecule type" value="Genomic_DNA"/>
</dbReference>
<keyword evidence="1" id="KW-1133">Transmembrane helix</keyword>
<dbReference type="AlphaFoldDB" id="A0A8J4M1I3"/>
<keyword evidence="3" id="KW-1185">Reference proteome</keyword>
<keyword evidence="1" id="KW-0812">Transmembrane</keyword>
<gene>
    <name evidence="2" type="ORF">XYCOK13_07060</name>
</gene>
<organism evidence="2 3">
    <name type="scientific">Xylanibacillus composti</name>
    <dbReference type="NCBI Taxonomy" id="1572762"/>
    <lineage>
        <taxon>Bacteria</taxon>
        <taxon>Bacillati</taxon>
        <taxon>Bacillota</taxon>
        <taxon>Bacilli</taxon>
        <taxon>Bacillales</taxon>
        <taxon>Paenibacillaceae</taxon>
        <taxon>Xylanibacillus</taxon>
    </lineage>
</organism>
<dbReference type="Proteomes" id="UP000677918">
    <property type="component" value="Unassembled WGS sequence"/>
</dbReference>
<reference evidence="2" key="1">
    <citation type="submission" date="2021-04" db="EMBL/GenBank/DDBJ databases">
        <title>Draft genome sequence of Xylanibacillus composti strain K13.</title>
        <authorList>
            <person name="Uke A."/>
            <person name="Chhe C."/>
            <person name="Baramee S."/>
            <person name="Kosugi A."/>
        </authorList>
    </citation>
    <scope>NUCLEOTIDE SEQUENCE</scope>
    <source>
        <strain evidence="2">K13</strain>
    </source>
</reference>
<feature type="transmembrane region" description="Helical" evidence="1">
    <location>
        <begin position="120"/>
        <end position="140"/>
    </location>
</feature>
<feature type="transmembrane region" description="Helical" evidence="1">
    <location>
        <begin position="32"/>
        <end position="52"/>
    </location>
</feature>
<feature type="transmembrane region" description="Helical" evidence="1">
    <location>
        <begin position="167"/>
        <end position="186"/>
    </location>
</feature>
<feature type="transmembrane region" description="Helical" evidence="1">
    <location>
        <begin position="87"/>
        <end position="108"/>
    </location>
</feature>
<accession>A0A8J4M1I3</accession>
<sequence>MGFWGFWVISIIEMTTLLLAMFALFRYSITYLVRPVLFFSTLLSVVSYLLFIVYESPFAPWIQISITILFLWLVLEVPLIYSALMPILYTAIYSVVQGILFWVAGTFFVDIEVLQDASSWQVYVLQLITSIFNLLIMYTCSKKNIGFTFVPTDRIGRLEWSINNLKLAIGMVIAAVVMITSFYFYHTYSNKMLWLVIFISVNVAVILLWFSYRREHHDD</sequence>
<feature type="transmembrane region" description="Helical" evidence="1">
    <location>
        <begin position="58"/>
        <end position="75"/>
    </location>
</feature>
<evidence type="ECO:0000256" key="1">
    <source>
        <dbReference type="SAM" id="Phobius"/>
    </source>
</evidence>